<keyword evidence="4" id="KW-1185">Reference proteome</keyword>
<keyword evidence="1" id="KW-0472">Membrane</keyword>
<name>A0A401JDN4_9PROT</name>
<accession>A0A401JDN4</accession>
<gene>
    <name evidence="3" type="ORF">SFMTTN_1564</name>
</gene>
<dbReference type="GO" id="GO:0000271">
    <property type="term" value="P:polysaccharide biosynthetic process"/>
    <property type="evidence" value="ECO:0007669"/>
    <property type="project" value="TreeGrafter"/>
</dbReference>
<feature type="transmembrane region" description="Helical" evidence="1">
    <location>
        <begin position="12"/>
        <end position="29"/>
    </location>
</feature>
<protein>
    <submittedName>
        <fullName evidence="3">Putative membrane protein</fullName>
    </submittedName>
</protein>
<dbReference type="RefSeq" id="WP_124704553.1">
    <property type="nucleotide sequence ID" value="NZ_BGOW01000014.1"/>
</dbReference>
<dbReference type="Proteomes" id="UP000286806">
    <property type="component" value="Unassembled WGS sequence"/>
</dbReference>
<feature type="transmembrane region" description="Helical" evidence="1">
    <location>
        <begin position="190"/>
        <end position="209"/>
    </location>
</feature>
<sequence>MSNPEKQSRLIELDAFRGIAALSVVIFHYTTHYDFLYKHSTPLAFGFPIGRYGVELFFMISGYVIFLTLDKTKTPQEFVVSRFSRLYPVYWVAVLLTYAITSFLLLPRYGVAFTDALINLSMFQELARVPDVDNVYWTLQRELGFYLLTGSLFYSAARKYIVHIIAALIFANIFISYFSLLDKIPGLWRIYSVLPIIQLHLFGLGIALYLLHRNRIMNWQFYLMIALCLFSAGIAVDTTHSLIVALLFACIFFATRIQPRILRHPYLLFLGEISYPLYLIHNNAGSAAIYTLEKNGMPVFLSILFAILLIIILATAMNRLVEKPGLRWLRSRFKKKMETPQYS</sequence>
<dbReference type="GO" id="GO:0016020">
    <property type="term" value="C:membrane"/>
    <property type="evidence" value="ECO:0007669"/>
    <property type="project" value="TreeGrafter"/>
</dbReference>
<dbReference type="InterPro" id="IPR050879">
    <property type="entry name" value="Acyltransferase_3"/>
</dbReference>
<feature type="transmembrane region" description="Helical" evidence="1">
    <location>
        <begin position="266"/>
        <end position="292"/>
    </location>
</feature>
<dbReference type="InterPro" id="IPR002656">
    <property type="entry name" value="Acyl_transf_3_dom"/>
</dbReference>
<keyword evidence="1" id="KW-1133">Transmembrane helix</keyword>
<feature type="transmembrane region" description="Helical" evidence="1">
    <location>
        <begin position="221"/>
        <end position="254"/>
    </location>
</feature>
<feature type="transmembrane region" description="Helical" evidence="1">
    <location>
        <begin position="49"/>
        <end position="69"/>
    </location>
</feature>
<feature type="domain" description="Acyltransferase 3" evidence="2">
    <location>
        <begin position="11"/>
        <end position="316"/>
    </location>
</feature>
<evidence type="ECO:0000313" key="4">
    <source>
        <dbReference type="Proteomes" id="UP000286806"/>
    </source>
</evidence>
<keyword evidence="1" id="KW-0812">Transmembrane</keyword>
<feature type="transmembrane region" description="Helical" evidence="1">
    <location>
        <begin position="298"/>
        <end position="321"/>
    </location>
</feature>
<dbReference type="GO" id="GO:0016747">
    <property type="term" value="F:acyltransferase activity, transferring groups other than amino-acyl groups"/>
    <property type="evidence" value="ECO:0007669"/>
    <property type="project" value="InterPro"/>
</dbReference>
<dbReference type="PANTHER" id="PTHR23028:SF131">
    <property type="entry name" value="BLR2367 PROTEIN"/>
    <property type="match status" value="1"/>
</dbReference>
<proteinExistence type="predicted"/>
<dbReference type="EMBL" id="BGOW01000014">
    <property type="protein sequence ID" value="GBL45753.1"/>
    <property type="molecule type" value="Genomic_DNA"/>
</dbReference>
<feature type="transmembrane region" description="Helical" evidence="1">
    <location>
        <begin position="160"/>
        <end position="178"/>
    </location>
</feature>
<comment type="caution">
    <text evidence="3">The sequence shown here is derived from an EMBL/GenBank/DDBJ whole genome shotgun (WGS) entry which is preliminary data.</text>
</comment>
<dbReference type="OrthoDB" id="9814807at2"/>
<dbReference type="Pfam" id="PF01757">
    <property type="entry name" value="Acyl_transf_3"/>
    <property type="match status" value="1"/>
</dbReference>
<reference evidence="3 4" key="1">
    <citation type="journal article" date="2019" name="Front. Microbiol.">
        <title>Genomes of Neutrophilic Sulfur-Oxidizing Chemolithoautotrophs Representing 9 Proteobacterial Species From 8 Genera.</title>
        <authorList>
            <person name="Watanabe T."/>
            <person name="Kojima H."/>
            <person name="Umezawa K."/>
            <person name="Hori C."/>
            <person name="Takasuka T.E."/>
            <person name="Kato Y."/>
            <person name="Fukui M."/>
        </authorList>
    </citation>
    <scope>NUCLEOTIDE SEQUENCE [LARGE SCALE GENOMIC DNA]</scope>
    <source>
        <strain evidence="3 4">TTN</strain>
    </source>
</reference>
<dbReference type="PANTHER" id="PTHR23028">
    <property type="entry name" value="ACETYLTRANSFERASE"/>
    <property type="match status" value="1"/>
</dbReference>
<organism evidence="3 4">
    <name type="scientific">Sulfuriferula multivorans</name>
    <dbReference type="NCBI Taxonomy" id="1559896"/>
    <lineage>
        <taxon>Bacteria</taxon>
        <taxon>Pseudomonadati</taxon>
        <taxon>Pseudomonadota</taxon>
        <taxon>Betaproteobacteria</taxon>
        <taxon>Nitrosomonadales</taxon>
        <taxon>Sulfuricellaceae</taxon>
        <taxon>Sulfuriferula</taxon>
    </lineage>
</organism>
<evidence type="ECO:0000256" key="1">
    <source>
        <dbReference type="SAM" id="Phobius"/>
    </source>
</evidence>
<feature type="transmembrane region" description="Helical" evidence="1">
    <location>
        <begin position="89"/>
        <end position="106"/>
    </location>
</feature>
<evidence type="ECO:0000313" key="3">
    <source>
        <dbReference type="EMBL" id="GBL45753.1"/>
    </source>
</evidence>
<dbReference type="AlphaFoldDB" id="A0A401JDN4"/>
<evidence type="ECO:0000259" key="2">
    <source>
        <dbReference type="Pfam" id="PF01757"/>
    </source>
</evidence>